<keyword evidence="3" id="KW-1185">Reference proteome</keyword>
<feature type="compositionally biased region" description="Basic and acidic residues" evidence="1">
    <location>
        <begin position="963"/>
        <end position="973"/>
    </location>
</feature>
<feature type="compositionally biased region" description="Polar residues" evidence="1">
    <location>
        <begin position="598"/>
        <end position="614"/>
    </location>
</feature>
<dbReference type="eggNOG" id="ENOG502QTNC">
    <property type="taxonomic scope" value="Eukaryota"/>
</dbReference>
<reference evidence="4" key="1">
    <citation type="submission" date="2025-08" db="UniProtKB">
        <authorList>
            <consortium name="RefSeq"/>
        </authorList>
    </citation>
    <scope>IDENTIFICATION</scope>
</reference>
<dbReference type="Proteomes" id="UP000189703">
    <property type="component" value="Unplaced"/>
</dbReference>
<dbReference type="KEGG" id="nnu:104590084"/>
<dbReference type="Pfam" id="PF23788">
    <property type="entry name" value="EDRF1_N"/>
    <property type="match status" value="2"/>
</dbReference>
<dbReference type="InterPro" id="IPR056582">
    <property type="entry name" value="EDRF1_N"/>
</dbReference>
<organism evidence="3 4">
    <name type="scientific">Nelumbo nucifera</name>
    <name type="common">Sacred lotus</name>
    <dbReference type="NCBI Taxonomy" id="4432"/>
    <lineage>
        <taxon>Eukaryota</taxon>
        <taxon>Viridiplantae</taxon>
        <taxon>Streptophyta</taxon>
        <taxon>Embryophyta</taxon>
        <taxon>Tracheophyta</taxon>
        <taxon>Spermatophyta</taxon>
        <taxon>Magnoliopsida</taxon>
        <taxon>Proteales</taxon>
        <taxon>Nelumbonaceae</taxon>
        <taxon>Nelumbo</taxon>
    </lineage>
</organism>
<feature type="domain" description="EDRF1 N-terminal" evidence="2">
    <location>
        <begin position="304"/>
        <end position="570"/>
    </location>
</feature>
<feature type="region of interest" description="Disordered" evidence="1">
    <location>
        <begin position="595"/>
        <end position="614"/>
    </location>
</feature>
<evidence type="ECO:0000259" key="2">
    <source>
        <dbReference type="Pfam" id="PF23788"/>
    </source>
</evidence>
<feature type="region of interest" description="Disordered" evidence="1">
    <location>
        <begin position="926"/>
        <end position="994"/>
    </location>
</feature>
<evidence type="ECO:0000256" key="1">
    <source>
        <dbReference type="SAM" id="MobiDB-lite"/>
    </source>
</evidence>
<protein>
    <submittedName>
        <fullName evidence="4">Uncharacterized protein LOC104590084</fullName>
    </submittedName>
</protein>
<dbReference type="GeneID" id="104590084"/>
<dbReference type="OrthoDB" id="419432at2759"/>
<feature type="compositionally biased region" description="Low complexity" evidence="1">
    <location>
        <begin position="926"/>
        <end position="935"/>
    </location>
</feature>
<sequence>MEGFGSDGSGDLQCIGKLEVVSHKPVGFLCGTLPVPTDKAFHASDSALVPSSQTVSAPRYRLLPMETDLNTPPLLSNFPDKGFPISALHPRTSGDFHWESGAITQNLARKCEMLAVSGLVEYGDEIDVIAPADILKQIFKMPYSKARLSIAVHRIGQTLVLNTGPDVEEGEKLVRRHSNQSKCVDQSLFLNFAMHSVRMEACDCPPGKYVPHEEESNPTIFPGQFDSTKGSFVSPDLPNQGDTSQILGQSGGGSQREGLNGHAQYPQGNQGDFFLGGKKSKRNSRCDAVKKASQVGEKPRCTVQESEKYRRVGGDDFLRVLFWKFHNFRMLLGSDLLLFSNEKYAAVSLHLWDVARQVTPLTWLEAWLDNVMASVPELAICYHQNGVVQGYELLKTDDIFLLKGISEDGTPAFHPHVVQQNGLSVLRFLQENCKQDPGAYWLYKSAGEDVIQLFDLSVLPKNHSPSNHDKSSSSLSSIMHRGRRDSLFSLGTLLYRVAHRLSFSGGANGRARCARFFKKCLDFLDEQDHLVVRAFAHEQFARFILKYHEELDLTSESVPIESEVTVTDAEDEPSDLSLGMTRSLIHDESCSQIAEDAQTPSSKDGNNLQDSLSGEPSLKMTLEANLFSPKKFVAPQRMDGRGSKGTVPSSCSEDSLAVCEMASASAHMVQTVADPISSRLAAIHHVSQAIKSLRWKRQLQDTELKLIDHGSSIQERSSTPFTVCACGDTDCIEVCDIREWLPRLKMDHKLWKLVLLLGESYLLLGQAYKEDGQLRQTLKVVDLACSIYGSMPQHIEEEQFTSSMVISTSQSNFGSLSGKTRPFLDKQLHSDFTGDCLPIECCSSPYLFWAKAWTLVGDVYVEHHMVRGKEIPIHPESKPCSRKLRMPSEVMKEVKRLKKKLGQYKQNCSTCSLINCSCQSDRASSGNSASSSTGDVQPLTHGRKQSKRLNAKKSKDALVGTLDDSHVQSKEEPVNAFEGGCLPNNKGGNKSVENSKTITNNLGEASWTTNSIVEGPLEVQDSGSLAATDVETNTQEASKEKTGGIFKFLQGPVFADEDSNLSSAISCYDAARQAMDGLPTGLAELQSVLKKKGWVCNELGRQRLERKDLDKAELAFAEAIKAFREVSDHTNIILIECNLGHGRRALAEEMVLKIENLKAHVIFQNAYNKALNTAKLEYCESLRYYGAARSELNALGEGTGSVSSTLRNEVYTQFANTYLRLGMLLAREDITAEVYENRTLEHLSLSHLNPLDRRARKELRKHEISANDAIREAVYMYESLGELRKQEAAYAYFQLACYHRDCCLRFSNADHKHINPSRGESNSLQKVKQYASLAERNWQKSIDFYGAKTHPIMYLTILMERSALSLNLSDIFHSNTMLELALSHLLEGRHIFDDSIANPLRNDHAEVYTKFWSQLRQVLKKMLAVGLSGNANKCSATQTASTNSKYGDIGKLKELYRVSLLSTDLSQLHSMYELLMSLAPMGSDPVIS</sequence>
<evidence type="ECO:0000313" key="3">
    <source>
        <dbReference type="Proteomes" id="UP000189703"/>
    </source>
</evidence>
<feature type="region of interest" description="Disordered" evidence="1">
    <location>
        <begin position="231"/>
        <end position="263"/>
    </location>
</feature>
<dbReference type="PANTHER" id="PTHR15000">
    <property type="entry name" value="ERYTHROID DIFFERENTIATION-RELATED FACTOR 1"/>
    <property type="match status" value="1"/>
</dbReference>
<evidence type="ECO:0000313" key="4">
    <source>
        <dbReference type="RefSeq" id="XP_010246917.1"/>
    </source>
</evidence>
<dbReference type="FunCoup" id="A0A1U7ZFS7">
    <property type="interactions" value="1297"/>
</dbReference>
<feature type="domain" description="EDRF1 N-terminal" evidence="2">
    <location>
        <begin position="122"/>
        <end position="163"/>
    </location>
</feature>
<dbReference type="InParanoid" id="A0A1U7ZFS7"/>
<proteinExistence type="predicted"/>
<name>A0A1U7ZFS7_NELNU</name>
<dbReference type="OMA" id="RNWQKSI"/>
<feature type="compositionally biased region" description="Basic residues" evidence="1">
    <location>
        <begin position="941"/>
        <end position="952"/>
    </location>
</feature>
<dbReference type="RefSeq" id="XP_010246917.1">
    <property type="nucleotide sequence ID" value="XM_010248615.2"/>
</dbReference>
<gene>
    <name evidence="4" type="primary">LOC104590084</name>
</gene>
<accession>A0A1U7ZFS7</accession>
<dbReference type="PANTHER" id="PTHR15000:SF1">
    <property type="entry name" value="ERYTHROID DIFFERENTIATION-RELATED FACTOR 1"/>
    <property type="match status" value="1"/>
</dbReference>
<dbReference type="GO" id="GO:0045893">
    <property type="term" value="P:positive regulation of DNA-templated transcription"/>
    <property type="evidence" value="ECO:0000318"/>
    <property type="project" value="GO_Central"/>
</dbReference>
<dbReference type="STRING" id="4432.A0A1U7ZFS7"/>